<dbReference type="AlphaFoldDB" id="A0A3M6UQA8"/>
<dbReference type="Gene3D" id="3.10.660.10">
    <property type="entry name" value="DPH Zinc finger"/>
    <property type="match status" value="1"/>
</dbReference>
<dbReference type="OrthoDB" id="66964at2759"/>
<evidence type="ECO:0000256" key="5">
    <source>
        <dbReference type="ARBA" id="ARBA00036267"/>
    </source>
</evidence>
<dbReference type="InterPro" id="IPR007872">
    <property type="entry name" value="DPH_MB_dom"/>
</dbReference>
<dbReference type="PANTHER" id="PTHR21454">
    <property type="entry name" value="DPH3 HOMOLOG-RELATED"/>
    <property type="match status" value="1"/>
</dbReference>
<dbReference type="InterPro" id="IPR044248">
    <property type="entry name" value="DPH3/4-like"/>
</dbReference>
<gene>
    <name evidence="9" type="ORF">pdam_00009561</name>
</gene>
<name>A0A3M6UQA8_POCDA</name>
<evidence type="ECO:0000256" key="2">
    <source>
        <dbReference type="ARBA" id="ARBA00022723"/>
    </source>
</evidence>
<comment type="catalytic activity">
    <reaction evidence="7">
        <text>2 [3Fe-4S](0)-[protein] + 2 Fe(2+)-[Dph3] + NADH = 2 [4Fe-4S](1+)-[protein] + 2 [Dph3] + NAD(+) + H(+)</text>
        <dbReference type="Rhea" id="RHEA:71239"/>
        <dbReference type="Rhea" id="RHEA-COMP:17997"/>
        <dbReference type="Rhea" id="RHEA-COMP:17998"/>
        <dbReference type="Rhea" id="RHEA-COMP:18001"/>
        <dbReference type="Rhea" id="RHEA-COMP:18002"/>
        <dbReference type="ChEBI" id="CHEBI:15378"/>
        <dbReference type="ChEBI" id="CHEBI:29033"/>
        <dbReference type="ChEBI" id="CHEBI:33723"/>
        <dbReference type="ChEBI" id="CHEBI:47402"/>
        <dbReference type="ChEBI" id="CHEBI:57540"/>
        <dbReference type="ChEBI" id="CHEBI:57945"/>
        <dbReference type="ChEBI" id="CHEBI:83228"/>
    </reaction>
</comment>
<dbReference type="EMBL" id="RCHS01000997">
    <property type="protein sequence ID" value="RMX55799.1"/>
    <property type="molecule type" value="Genomic_DNA"/>
</dbReference>
<feature type="domain" description="DPH-type MB" evidence="8">
    <location>
        <begin position="84"/>
        <end position="140"/>
    </location>
</feature>
<dbReference type="GO" id="GO:0046872">
    <property type="term" value="F:metal ion binding"/>
    <property type="evidence" value="ECO:0007669"/>
    <property type="project" value="UniProtKB-KW"/>
</dbReference>
<keyword evidence="2" id="KW-0479">Metal-binding</keyword>
<evidence type="ECO:0000256" key="4">
    <source>
        <dbReference type="ARBA" id="ARBA00024032"/>
    </source>
</evidence>
<dbReference type="FunFam" id="3.10.660.10:FF:000001">
    <property type="entry name" value="Diphthamide biosynthesis 3"/>
    <property type="match status" value="1"/>
</dbReference>
<dbReference type="GO" id="GO:0017183">
    <property type="term" value="P:protein histidyl modification to diphthamide"/>
    <property type="evidence" value="ECO:0007669"/>
    <property type="project" value="InterPro"/>
</dbReference>
<dbReference type="Pfam" id="PF05207">
    <property type="entry name" value="Zn_ribbon_CSL"/>
    <property type="match status" value="1"/>
</dbReference>
<protein>
    <recommendedName>
        <fullName evidence="6">Diphthamide biosynthesis protein 3</fullName>
    </recommendedName>
</protein>
<accession>A0A3M6UQA8</accession>
<comment type="catalytic activity">
    <reaction evidence="5">
        <text>[3Fe-4S](1+)-[protein] + Fe(2+)-[Dph3] = [3Fe-4S](0)-[protein] + Fe(3+)-[Dph3]</text>
        <dbReference type="Rhea" id="RHEA:71235"/>
        <dbReference type="Rhea" id="RHEA-COMP:17996"/>
        <dbReference type="Rhea" id="RHEA-COMP:17997"/>
        <dbReference type="Rhea" id="RHEA-COMP:18002"/>
        <dbReference type="Rhea" id="RHEA-COMP:18003"/>
        <dbReference type="ChEBI" id="CHEBI:29033"/>
        <dbReference type="ChEBI" id="CHEBI:29034"/>
        <dbReference type="ChEBI" id="CHEBI:33751"/>
        <dbReference type="ChEBI" id="CHEBI:47402"/>
        <dbReference type="ChEBI" id="CHEBI:83228"/>
    </reaction>
</comment>
<dbReference type="Proteomes" id="UP000275408">
    <property type="component" value="Unassembled WGS sequence"/>
</dbReference>
<evidence type="ECO:0000256" key="3">
    <source>
        <dbReference type="ARBA" id="ARBA00023004"/>
    </source>
</evidence>
<evidence type="ECO:0000256" key="7">
    <source>
        <dbReference type="ARBA" id="ARBA00048125"/>
    </source>
</evidence>
<sequence>METLICRLKFRTTILTSCGCFKFRKRDSLVIAARITFRSTSSKVAKPPTHLKGLAAQQVLRHPFEITHAILAEGSHTWPKMAVFHDEVEIEDFEYDEESETYFYPCPCGDQFEITKAELENGEDVARCPSCSLILKVIYDLEDFMVAEEIAAPAPVMQRA</sequence>
<keyword evidence="3" id="KW-0408">Iron</keyword>
<dbReference type="PROSITE" id="PS51074">
    <property type="entry name" value="DPH_MB"/>
    <property type="match status" value="1"/>
</dbReference>
<evidence type="ECO:0000313" key="9">
    <source>
        <dbReference type="EMBL" id="RMX55799.1"/>
    </source>
</evidence>
<comment type="caution">
    <text evidence="9">The sequence shown here is derived from an EMBL/GenBank/DDBJ whole genome shotgun (WGS) entry which is preliminary data.</text>
</comment>
<evidence type="ECO:0000256" key="6">
    <source>
        <dbReference type="ARBA" id="ARBA00041070"/>
    </source>
</evidence>
<dbReference type="SUPFAM" id="SSF144217">
    <property type="entry name" value="CSL zinc finger"/>
    <property type="match status" value="1"/>
</dbReference>
<comment type="pathway">
    <text evidence="1">Protein modification; peptidyl-diphthamide biosynthesis.</text>
</comment>
<comment type="similarity">
    <text evidence="4">Belongs to the DPH3 family.</text>
</comment>
<dbReference type="InterPro" id="IPR036671">
    <property type="entry name" value="DPH_MB_sf"/>
</dbReference>
<reference evidence="9 10" key="1">
    <citation type="journal article" date="2018" name="Sci. Rep.">
        <title>Comparative analysis of the Pocillopora damicornis genome highlights role of immune system in coral evolution.</title>
        <authorList>
            <person name="Cunning R."/>
            <person name="Bay R.A."/>
            <person name="Gillette P."/>
            <person name="Baker A.C."/>
            <person name="Traylor-Knowles N."/>
        </authorList>
    </citation>
    <scope>NUCLEOTIDE SEQUENCE [LARGE SCALE GENOMIC DNA]</scope>
    <source>
        <strain evidence="9">RSMAS</strain>
        <tissue evidence="9">Whole animal</tissue>
    </source>
</reference>
<evidence type="ECO:0000259" key="8">
    <source>
        <dbReference type="PROSITE" id="PS51074"/>
    </source>
</evidence>
<keyword evidence="10" id="KW-1185">Reference proteome</keyword>
<dbReference type="STRING" id="46731.A0A3M6UQA8"/>
<evidence type="ECO:0000256" key="1">
    <source>
        <dbReference type="ARBA" id="ARBA00005156"/>
    </source>
</evidence>
<dbReference type="PANTHER" id="PTHR21454:SF31">
    <property type="entry name" value="DIPHTHAMIDE BIOSYNTHESIS PROTEIN 3"/>
    <property type="match status" value="1"/>
</dbReference>
<organism evidence="9 10">
    <name type="scientific">Pocillopora damicornis</name>
    <name type="common">Cauliflower coral</name>
    <name type="synonym">Millepora damicornis</name>
    <dbReference type="NCBI Taxonomy" id="46731"/>
    <lineage>
        <taxon>Eukaryota</taxon>
        <taxon>Metazoa</taxon>
        <taxon>Cnidaria</taxon>
        <taxon>Anthozoa</taxon>
        <taxon>Hexacorallia</taxon>
        <taxon>Scleractinia</taxon>
        <taxon>Astrocoeniina</taxon>
        <taxon>Pocilloporidae</taxon>
        <taxon>Pocillopora</taxon>
    </lineage>
</organism>
<evidence type="ECO:0000313" key="10">
    <source>
        <dbReference type="Proteomes" id="UP000275408"/>
    </source>
</evidence>
<proteinExistence type="inferred from homology"/>